<dbReference type="OrthoDB" id="3798190at2759"/>
<accession>A0A7U2ESC6</accession>
<dbReference type="Proteomes" id="UP000663193">
    <property type="component" value="Chromosome 2"/>
</dbReference>
<reference evidence="2" key="1">
    <citation type="journal article" date="2021" name="BMC Genomics">
        <title>Chromosome-level genome assembly and manually-curated proteome of model necrotroph Parastagonospora nodorum Sn15 reveals a genome-wide trove of candidate effector homologs, and redundancy of virulence-related functions within an accessory chromosome.</title>
        <authorList>
            <person name="Bertazzoni S."/>
            <person name="Jones D.A.B."/>
            <person name="Phan H.T."/>
            <person name="Tan K.-C."/>
            <person name="Hane J.K."/>
        </authorList>
    </citation>
    <scope>NUCLEOTIDE SEQUENCE [LARGE SCALE GENOMIC DNA]</scope>
    <source>
        <strain evidence="2">SN15 / ATCC MYA-4574 / FGSC 10173)</strain>
    </source>
</reference>
<dbReference type="KEGG" id="pno:SNOG_02333"/>
<keyword evidence="2" id="KW-1185">Reference proteome</keyword>
<dbReference type="AlphaFoldDB" id="A0A7U2ESC6"/>
<evidence type="ECO:0000313" key="2">
    <source>
        <dbReference type="Proteomes" id="UP000663193"/>
    </source>
</evidence>
<gene>
    <name evidence="1" type="ORF">JI435_427750</name>
</gene>
<dbReference type="EMBL" id="CP069024">
    <property type="protein sequence ID" value="QRC92186.1"/>
    <property type="molecule type" value="Genomic_DNA"/>
</dbReference>
<name>A0A7U2ESC6_PHANO</name>
<organism evidence="1 2">
    <name type="scientific">Phaeosphaeria nodorum (strain SN15 / ATCC MYA-4574 / FGSC 10173)</name>
    <name type="common">Glume blotch fungus</name>
    <name type="synonym">Parastagonospora nodorum</name>
    <dbReference type="NCBI Taxonomy" id="321614"/>
    <lineage>
        <taxon>Eukaryota</taxon>
        <taxon>Fungi</taxon>
        <taxon>Dikarya</taxon>
        <taxon>Ascomycota</taxon>
        <taxon>Pezizomycotina</taxon>
        <taxon>Dothideomycetes</taxon>
        <taxon>Pleosporomycetidae</taxon>
        <taxon>Pleosporales</taxon>
        <taxon>Pleosporineae</taxon>
        <taxon>Phaeosphaeriaceae</taxon>
        <taxon>Parastagonospora</taxon>
    </lineage>
</organism>
<protein>
    <submittedName>
        <fullName evidence="1">Uncharacterized protein</fullName>
    </submittedName>
</protein>
<proteinExistence type="predicted"/>
<dbReference type="VEuPathDB" id="FungiDB:JI435_427750"/>
<evidence type="ECO:0000313" key="1">
    <source>
        <dbReference type="EMBL" id="QRC92186.1"/>
    </source>
</evidence>
<dbReference type="RefSeq" id="XP_001792943.1">
    <property type="nucleotide sequence ID" value="XM_001792891.1"/>
</dbReference>
<sequence length="118" mass="13336">MTDQPFRFMDLPKELQLIVYEHLPIVTAHYKLDAEWDGCKEFADMREAFENGDNYLSPGGVEVPKDSTIVLHRSILGVALLRTSLELASEASVILQSKLEALRTSPYRIIANSIALFR</sequence>